<protein>
    <submittedName>
        <fullName evidence="2">AAA family ATPase</fullName>
    </submittedName>
</protein>
<dbReference type="CDD" id="cd00267">
    <property type="entry name" value="ABC_ATPase"/>
    <property type="match status" value="1"/>
</dbReference>
<dbReference type="InterPro" id="IPR003959">
    <property type="entry name" value="ATPase_AAA_core"/>
</dbReference>
<name>A0ABW1YHD1_9GAMM</name>
<dbReference type="InterPro" id="IPR051396">
    <property type="entry name" value="Bact_Antivir_Def_Nuclease"/>
</dbReference>
<dbReference type="RefSeq" id="WP_193193049.1">
    <property type="nucleotide sequence ID" value="NZ_JACZFR010000037.1"/>
</dbReference>
<reference evidence="3" key="1">
    <citation type="journal article" date="2019" name="Int. J. Syst. Evol. Microbiol.">
        <title>The Global Catalogue of Microorganisms (GCM) 10K type strain sequencing project: providing services to taxonomists for standard genome sequencing and annotation.</title>
        <authorList>
            <consortium name="The Broad Institute Genomics Platform"/>
            <consortium name="The Broad Institute Genome Sequencing Center for Infectious Disease"/>
            <person name="Wu L."/>
            <person name="Ma J."/>
        </authorList>
    </citation>
    <scope>NUCLEOTIDE SEQUENCE [LARGE SCALE GENOMIC DNA]</scope>
    <source>
        <strain evidence="3">CGMCC 1.13718</strain>
    </source>
</reference>
<evidence type="ECO:0000313" key="3">
    <source>
        <dbReference type="Proteomes" id="UP001596425"/>
    </source>
</evidence>
<dbReference type="InterPro" id="IPR003593">
    <property type="entry name" value="AAA+_ATPase"/>
</dbReference>
<gene>
    <name evidence="2" type="ORF">ACFQBM_01025</name>
</gene>
<dbReference type="Gene3D" id="3.40.50.300">
    <property type="entry name" value="P-loop containing nucleotide triphosphate hydrolases"/>
    <property type="match status" value="1"/>
</dbReference>
<dbReference type="InterPro" id="IPR027417">
    <property type="entry name" value="P-loop_NTPase"/>
</dbReference>
<proteinExistence type="predicted"/>
<sequence length="521" mass="57590">MLTVDAGQMLFILGANGTGKSSLMQAFASISNDKTRRITAHRQTWFRSGSPEFTGKQRADYEQNVYHHDRQPNARWMDDYAEQRAQMAIFDLVNSENVRAREITRAVDAKNTDEVAKLSAKDGAFAILNRLLRLANLDVVVSVEANDEIKATRNGSKPYSIAKLSDGERNAILIAANVLTVPAGTLLLIDEPERHLHRSIVSPLLSLLLKERLDCAFIVSTHEPLLPVDNPGSKVLLTRACVYEGDNVAHYDIDLLESTDEIDDDLKRTILGERRKIVFVEGVEHSLDKPLYSLLFPNASIVAKASCREVENAVVGIKSTAELNWVKPFGLVDNDFSDPERIADLQDKGVIPLNVYSIESIYYHPEVQKLAGDKLTAVVGGDLIEKLNKANNDAIKAIRDNAKHLSVRIAEKSARAMVFSLLPKKGEVASGGKRIAEIDFAKCAQEEVAHIDALINASDFVGILQRYPIRESSALDAIAKALNFANRSQYESAVRNLLVTDSEVVKRVRALLGSFPPELIE</sequence>
<dbReference type="EMBL" id="JBHSVR010000001">
    <property type="protein sequence ID" value="MFC6631838.1"/>
    <property type="molecule type" value="Genomic_DNA"/>
</dbReference>
<comment type="caution">
    <text evidence="2">The sequence shown here is derived from an EMBL/GenBank/DDBJ whole genome shotgun (WGS) entry which is preliminary data.</text>
</comment>
<dbReference type="PANTHER" id="PTHR43581">
    <property type="entry name" value="ATP/GTP PHOSPHATASE"/>
    <property type="match status" value="1"/>
</dbReference>
<organism evidence="2 3">
    <name type="scientific">Microbulbifer taiwanensis</name>
    <dbReference type="NCBI Taxonomy" id="986746"/>
    <lineage>
        <taxon>Bacteria</taxon>
        <taxon>Pseudomonadati</taxon>
        <taxon>Pseudomonadota</taxon>
        <taxon>Gammaproteobacteria</taxon>
        <taxon>Cellvibrionales</taxon>
        <taxon>Microbulbiferaceae</taxon>
        <taxon>Microbulbifer</taxon>
    </lineage>
</organism>
<dbReference type="SMART" id="SM00382">
    <property type="entry name" value="AAA"/>
    <property type="match status" value="1"/>
</dbReference>
<evidence type="ECO:0000313" key="2">
    <source>
        <dbReference type="EMBL" id="MFC6631838.1"/>
    </source>
</evidence>
<accession>A0ABW1YHD1</accession>
<evidence type="ECO:0000259" key="1">
    <source>
        <dbReference type="SMART" id="SM00382"/>
    </source>
</evidence>
<keyword evidence="3" id="KW-1185">Reference proteome</keyword>
<dbReference type="Proteomes" id="UP001596425">
    <property type="component" value="Unassembled WGS sequence"/>
</dbReference>
<feature type="domain" description="AAA+ ATPase" evidence="1">
    <location>
        <begin position="6"/>
        <end position="242"/>
    </location>
</feature>
<dbReference type="Pfam" id="PF13304">
    <property type="entry name" value="AAA_21"/>
    <property type="match status" value="1"/>
</dbReference>
<dbReference type="PANTHER" id="PTHR43581:SF2">
    <property type="entry name" value="EXCINUCLEASE ATPASE SUBUNIT"/>
    <property type="match status" value="1"/>
</dbReference>
<dbReference type="SUPFAM" id="SSF52540">
    <property type="entry name" value="P-loop containing nucleoside triphosphate hydrolases"/>
    <property type="match status" value="1"/>
</dbReference>